<dbReference type="InterPro" id="IPR013424">
    <property type="entry name" value="Ice-binding_C"/>
</dbReference>
<evidence type="ECO:0000313" key="3">
    <source>
        <dbReference type="EMBL" id="PZP29436.1"/>
    </source>
</evidence>
<protein>
    <recommendedName>
        <fullName evidence="2">Ice-binding protein C-terminal domain-containing protein</fullName>
    </recommendedName>
</protein>
<name>A0A2W5F9W8_9BURK</name>
<comment type="caution">
    <text evidence="3">The sequence shown here is derived from an EMBL/GenBank/DDBJ whole genome shotgun (WGS) entry which is preliminary data.</text>
</comment>
<dbReference type="NCBIfam" id="TIGR02595">
    <property type="entry name" value="PEP_CTERM"/>
    <property type="match status" value="1"/>
</dbReference>
<feature type="chain" id="PRO_5016141611" description="Ice-binding protein C-terminal domain-containing protein" evidence="1">
    <location>
        <begin position="26"/>
        <end position="177"/>
    </location>
</feature>
<dbReference type="Proteomes" id="UP000249633">
    <property type="component" value="Unassembled WGS sequence"/>
</dbReference>
<sequence>MNLKKFLTRVTAAAAMAAAAVGAQADTYQFTLTGDYNATWLLASSPTPDDYGDGQGFVIWDVEGFADASEGVADVYFWSGDIGGGLQVNDFYGGDFALVSTDGPQLYTGTEDAPTFTLGTFSLTEYQGSGTYTLTVTNVSAVPEPASVALLLGGLGLVGAAAARRRRSENEEALDNA</sequence>
<proteinExistence type="predicted"/>
<feature type="domain" description="Ice-binding protein C-terminal" evidence="2">
    <location>
        <begin position="141"/>
        <end position="166"/>
    </location>
</feature>
<dbReference type="EMBL" id="QFOD01000018">
    <property type="protein sequence ID" value="PZP29436.1"/>
    <property type="molecule type" value="Genomic_DNA"/>
</dbReference>
<organism evidence="3 4">
    <name type="scientific">Roseateles depolymerans</name>
    <dbReference type="NCBI Taxonomy" id="76731"/>
    <lineage>
        <taxon>Bacteria</taxon>
        <taxon>Pseudomonadati</taxon>
        <taxon>Pseudomonadota</taxon>
        <taxon>Betaproteobacteria</taxon>
        <taxon>Burkholderiales</taxon>
        <taxon>Sphaerotilaceae</taxon>
        <taxon>Roseateles</taxon>
    </lineage>
</organism>
<reference evidence="3 4" key="1">
    <citation type="submission" date="2017-08" db="EMBL/GenBank/DDBJ databases">
        <title>Infants hospitalized years apart are colonized by the same room-sourced microbial strains.</title>
        <authorList>
            <person name="Brooks B."/>
            <person name="Olm M.R."/>
            <person name="Firek B.A."/>
            <person name="Baker R."/>
            <person name="Thomas B.C."/>
            <person name="Morowitz M.J."/>
            <person name="Banfield J.F."/>
        </authorList>
    </citation>
    <scope>NUCLEOTIDE SEQUENCE [LARGE SCALE GENOMIC DNA]</scope>
    <source>
        <strain evidence="3">S2_012_000_R2_81</strain>
    </source>
</reference>
<keyword evidence="1" id="KW-0732">Signal</keyword>
<evidence type="ECO:0000256" key="1">
    <source>
        <dbReference type="SAM" id="SignalP"/>
    </source>
</evidence>
<dbReference type="Pfam" id="PF07589">
    <property type="entry name" value="PEP-CTERM"/>
    <property type="match status" value="1"/>
</dbReference>
<dbReference type="AlphaFoldDB" id="A0A2W5F9W8"/>
<accession>A0A2W5F9W8</accession>
<gene>
    <name evidence="3" type="ORF">DI603_17390</name>
</gene>
<evidence type="ECO:0000313" key="4">
    <source>
        <dbReference type="Proteomes" id="UP000249633"/>
    </source>
</evidence>
<feature type="signal peptide" evidence="1">
    <location>
        <begin position="1"/>
        <end position="25"/>
    </location>
</feature>
<evidence type="ECO:0000259" key="2">
    <source>
        <dbReference type="Pfam" id="PF07589"/>
    </source>
</evidence>